<feature type="domain" description="UPAR/Ly6" evidence="9">
    <location>
        <begin position="112"/>
        <end position="189"/>
    </location>
</feature>
<dbReference type="EMBL" id="JAYKXH010000015">
    <property type="protein sequence ID" value="KAK7143122.1"/>
    <property type="molecule type" value="Genomic_DNA"/>
</dbReference>
<accession>A0AAN9CP69</accession>
<sequence>MDLQLSVFLLFILFTAGHSLDCYVCSSETGSCVGQQTVKTCTAGFSHCVISTAVVQVGGIISTTQFKDCAASADCQNFSYNFGNERVSTSCCNTDKCNAQDAPPDPVLTGKKCFSCEGNICSNTVKCSGTEDRCITITATGSGSSNQSTVVKGCVSKSVCDSTSFNPNVDGISCCSGNLCNGAQSVTQSVLFLCGSLLSYFLMH</sequence>
<comment type="caution">
    <text evidence="10">The sequence shown here is derived from an EMBL/GenBank/DDBJ whole genome shotgun (WGS) entry which is preliminary data.</text>
</comment>
<dbReference type="PANTHER" id="PTHR20914">
    <property type="entry name" value="LY6/PLAUR DOMAIN-CONTAINING PROTEIN 8"/>
    <property type="match status" value="1"/>
</dbReference>
<dbReference type="Gene3D" id="2.10.60.10">
    <property type="entry name" value="CD59"/>
    <property type="match status" value="2"/>
</dbReference>
<gene>
    <name evidence="10" type="ORF">R3I93_014326</name>
</gene>
<dbReference type="GO" id="GO:0005886">
    <property type="term" value="C:plasma membrane"/>
    <property type="evidence" value="ECO:0007669"/>
    <property type="project" value="UniProtKB-SubCell"/>
</dbReference>
<keyword evidence="11" id="KW-1185">Reference proteome</keyword>
<dbReference type="PANTHER" id="PTHR20914:SF24">
    <property type="entry name" value="LYMPHOCYTE ANTIGEN 6 FAMILY MEMBER M2-RELATED"/>
    <property type="match status" value="1"/>
</dbReference>
<keyword evidence="3" id="KW-1003">Cell membrane</keyword>
<name>A0AAN9CP69_9TELE</name>
<evidence type="ECO:0000256" key="3">
    <source>
        <dbReference type="ARBA" id="ARBA00022475"/>
    </source>
</evidence>
<evidence type="ECO:0000313" key="10">
    <source>
        <dbReference type="EMBL" id="KAK7143122.1"/>
    </source>
</evidence>
<dbReference type="InterPro" id="IPR016054">
    <property type="entry name" value="LY6_UPA_recep-like"/>
</dbReference>
<dbReference type="SMART" id="SM00134">
    <property type="entry name" value="LU"/>
    <property type="match status" value="2"/>
</dbReference>
<dbReference type="Pfam" id="PF00021">
    <property type="entry name" value="UPAR_LY6"/>
    <property type="match status" value="1"/>
</dbReference>
<dbReference type="InterPro" id="IPR035076">
    <property type="entry name" value="Toxin/TOLIP"/>
</dbReference>
<keyword evidence="6" id="KW-0472">Membrane</keyword>
<keyword evidence="4" id="KW-0964">Secreted</keyword>
<evidence type="ECO:0000259" key="9">
    <source>
        <dbReference type="SMART" id="SM00134"/>
    </source>
</evidence>
<evidence type="ECO:0000256" key="4">
    <source>
        <dbReference type="ARBA" id="ARBA00022525"/>
    </source>
</evidence>
<dbReference type="Proteomes" id="UP001364617">
    <property type="component" value="Unassembled WGS sequence"/>
</dbReference>
<evidence type="ECO:0000256" key="6">
    <source>
        <dbReference type="ARBA" id="ARBA00023136"/>
    </source>
</evidence>
<evidence type="ECO:0000256" key="1">
    <source>
        <dbReference type="ARBA" id="ARBA00004236"/>
    </source>
</evidence>
<protein>
    <recommendedName>
        <fullName evidence="9">UPAR/Ly6 domain-containing protein</fullName>
    </recommendedName>
</protein>
<dbReference type="Pfam" id="PF00087">
    <property type="entry name" value="Toxin_TOLIP"/>
    <property type="match status" value="1"/>
</dbReference>
<feature type="domain" description="UPAR/Ly6" evidence="9">
    <location>
        <begin position="20"/>
        <end position="109"/>
    </location>
</feature>
<dbReference type="InterPro" id="IPR045860">
    <property type="entry name" value="Snake_toxin-like_sf"/>
</dbReference>
<evidence type="ECO:0000256" key="8">
    <source>
        <dbReference type="SAM" id="SignalP"/>
    </source>
</evidence>
<dbReference type="GO" id="GO:0005576">
    <property type="term" value="C:extracellular region"/>
    <property type="evidence" value="ECO:0007669"/>
    <property type="project" value="UniProtKB-SubCell"/>
</dbReference>
<keyword evidence="5 8" id="KW-0732">Signal</keyword>
<dbReference type="AlphaFoldDB" id="A0AAN9CP69"/>
<proteinExistence type="predicted"/>
<keyword evidence="7" id="KW-0325">Glycoprotein</keyword>
<feature type="signal peptide" evidence="8">
    <location>
        <begin position="1"/>
        <end position="19"/>
    </location>
</feature>
<evidence type="ECO:0000313" key="11">
    <source>
        <dbReference type="Proteomes" id="UP001364617"/>
    </source>
</evidence>
<dbReference type="InterPro" id="IPR050918">
    <property type="entry name" value="CNF-like_PLA2_Inhibitor"/>
</dbReference>
<evidence type="ECO:0000256" key="5">
    <source>
        <dbReference type="ARBA" id="ARBA00022729"/>
    </source>
</evidence>
<dbReference type="SUPFAM" id="SSF57302">
    <property type="entry name" value="Snake toxin-like"/>
    <property type="match status" value="2"/>
</dbReference>
<feature type="chain" id="PRO_5042931507" description="UPAR/Ly6 domain-containing protein" evidence="8">
    <location>
        <begin position="20"/>
        <end position="204"/>
    </location>
</feature>
<reference evidence="10 11" key="1">
    <citation type="submission" date="2024-02" db="EMBL/GenBank/DDBJ databases">
        <title>Chromosome-level genome assembly of the Eurasian Minnow (Phoxinus phoxinus).</title>
        <authorList>
            <person name="Oriowo T.O."/>
            <person name="Martin S."/>
            <person name="Stange M."/>
            <person name="Chrysostomakis Y."/>
            <person name="Brown T."/>
            <person name="Winkler S."/>
            <person name="Kukowka S."/>
            <person name="Myers E.W."/>
            <person name="Bohne A."/>
        </authorList>
    </citation>
    <scope>NUCLEOTIDE SEQUENCE [LARGE SCALE GENOMIC DNA]</scope>
    <source>
        <strain evidence="10">ZFMK-TIS-60720</strain>
        <tissue evidence="10">Whole Organism</tissue>
    </source>
</reference>
<comment type="subcellular location">
    <subcellularLocation>
        <location evidence="1">Cell membrane</location>
    </subcellularLocation>
    <subcellularLocation>
        <location evidence="2">Secreted</location>
    </subcellularLocation>
</comment>
<organism evidence="10 11">
    <name type="scientific">Phoxinus phoxinus</name>
    <name type="common">Eurasian minnow</name>
    <dbReference type="NCBI Taxonomy" id="58324"/>
    <lineage>
        <taxon>Eukaryota</taxon>
        <taxon>Metazoa</taxon>
        <taxon>Chordata</taxon>
        <taxon>Craniata</taxon>
        <taxon>Vertebrata</taxon>
        <taxon>Euteleostomi</taxon>
        <taxon>Actinopterygii</taxon>
        <taxon>Neopterygii</taxon>
        <taxon>Teleostei</taxon>
        <taxon>Ostariophysi</taxon>
        <taxon>Cypriniformes</taxon>
        <taxon>Leuciscidae</taxon>
        <taxon>Phoxininae</taxon>
        <taxon>Phoxinus</taxon>
    </lineage>
</organism>
<evidence type="ECO:0000256" key="2">
    <source>
        <dbReference type="ARBA" id="ARBA00004613"/>
    </source>
</evidence>
<evidence type="ECO:0000256" key="7">
    <source>
        <dbReference type="ARBA" id="ARBA00023180"/>
    </source>
</evidence>